<evidence type="ECO:0000256" key="1">
    <source>
        <dbReference type="SAM" id="MobiDB-lite"/>
    </source>
</evidence>
<feature type="region of interest" description="Disordered" evidence="1">
    <location>
        <begin position="57"/>
        <end position="80"/>
    </location>
</feature>
<organism evidence="2 3">
    <name type="scientific">Candidatus Iainarchaeum sp</name>
    <dbReference type="NCBI Taxonomy" id="3101447"/>
    <lineage>
        <taxon>Archaea</taxon>
        <taxon>Candidatus Iainarchaeota</taxon>
        <taxon>Candidatus Iainarchaeia</taxon>
        <taxon>Candidatus Iainarchaeales</taxon>
        <taxon>Candidatus Iainarchaeaceae</taxon>
        <taxon>Candidatus Iainarchaeum</taxon>
    </lineage>
</organism>
<sequence length="80" mass="9283">MKDNRPVRIMLKEQAREEFEELNRIAGEQQAKGITNSEEIQLLKAIKQKSDLIRQNPLYGNNIPKKTNPQDHGRFQPIQG</sequence>
<gene>
    <name evidence="2" type="ORF">HY544_01225</name>
</gene>
<dbReference type="EMBL" id="JACQPB010000017">
    <property type="protein sequence ID" value="MBI4210113.1"/>
    <property type="molecule type" value="Genomic_DNA"/>
</dbReference>
<accession>A0A8T3YIM7</accession>
<proteinExistence type="predicted"/>
<evidence type="ECO:0000313" key="3">
    <source>
        <dbReference type="Proteomes" id="UP000732298"/>
    </source>
</evidence>
<dbReference type="Proteomes" id="UP000732298">
    <property type="component" value="Unassembled WGS sequence"/>
</dbReference>
<reference evidence="2" key="1">
    <citation type="submission" date="2020-07" db="EMBL/GenBank/DDBJ databases">
        <title>Huge and variable diversity of episymbiotic CPR bacteria and DPANN archaea in groundwater ecosystems.</title>
        <authorList>
            <person name="He C.Y."/>
            <person name="Keren R."/>
            <person name="Whittaker M."/>
            <person name="Farag I.F."/>
            <person name="Doudna J."/>
            <person name="Cate J.H.D."/>
            <person name="Banfield J.F."/>
        </authorList>
    </citation>
    <scope>NUCLEOTIDE SEQUENCE</scope>
    <source>
        <strain evidence="2">NC_groundwater_1296_Ag_S-0.2um_52_80</strain>
    </source>
</reference>
<evidence type="ECO:0000313" key="2">
    <source>
        <dbReference type="EMBL" id="MBI4210113.1"/>
    </source>
</evidence>
<protein>
    <submittedName>
        <fullName evidence="2">Uncharacterized protein</fullName>
    </submittedName>
</protein>
<name>A0A8T3YIM7_9ARCH</name>
<comment type="caution">
    <text evidence="2">The sequence shown here is derived from an EMBL/GenBank/DDBJ whole genome shotgun (WGS) entry which is preliminary data.</text>
</comment>
<dbReference type="AlphaFoldDB" id="A0A8T3YIM7"/>